<sequence>MKEMFSSKLLSRRTRERLYCTYLRPIVTYVCKTWSSTQGDEERLQSFERKILKKVYRSVYDLGSFQRRTIENLQNLLYKPSLRHFLARKRLE</sequence>
<organism evidence="1 2">
    <name type="scientific">Cinara cedri</name>
    <dbReference type="NCBI Taxonomy" id="506608"/>
    <lineage>
        <taxon>Eukaryota</taxon>
        <taxon>Metazoa</taxon>
        <taxon>Ecdysozoa</taxon>
        <taxon>Arthropoda</taxon>
        <taxon>Hexapoda</taxon>
        <taxon>Insecta</taxon>
        <taxon>Pterygota</taxon>
        <taxon>Neoptera</taxon>
        <taxon>Paraneoptera</taxon>
        <taxon>Hemiptera</taxon>
        <taxon>Sternorrhyncha</taxon>
        <taxon>Aphidomorpha</taxon>
        <taxon>Aphidoidea</taxon>
        <taxon>Aphididae</taxon>
        <taxon>Lachninae</taxon>
        <taxon>Cinara</taxon>
    </lineage>
</organism>
<dbReference type="OrthoDB" id="6597260at2759"/>
<gene>
    <name evidence="1" type="ORF">CINCED_3A024332</name>
</gene>
<reference evidence="1 2" key="1">
    <citation type="submission" date="2019-08" db="EMBL/GenBank/DDBJ databases">
        <authorList>
            <person name="Alioto T."/>
            <person name="Alioto T."/>
            <person name="Gomez Garrido J."/>
        </authorList>
    </citation>
    <scope>NUCLEOTIDE SEQUENCE [LARGE SCALE GENOMIC DNA]</scope>
</reference>
<accession>A0A5E4MFR4</accession>
<protein>
    <submittedName>
        <fullName evidence="1">Uncharacterized protein</fullName>
    </submittedName>
</protein>
<proteinExistence type="predicted"/>
<name>A0A5E4MFR4_9HEMI</name>
<keyword evidence="2" id="KW-1185">Reference proteome</keyword>
<evidence type="ECO:0000313" key="1">
    <source>
        <dbReference type="EMBL" id="VVC28137.1"/>
    </source>
</evidence>
<dbReference type="AlphaFoldDB" id="A0A5E4MFR4"/>
<dbReference type="EMBL" id="CABPRJ010000478">
    <property type="protein sequence ID" value="VVC28137.1"/>
    <property type="molecule type" value="Genomic_DNA"/>
</dbReference>
<evidence type="ECO:0000313" key="2">
    <source>
        <dbReference type="Proteomes" id="UP000325440"/>
    </source>
</evidence>
<dbReference type="Proteomes" id="UP000325440">
    <property type="component" value="Unassembled WGS sequence"/>
</dbReference>